<evidence type="ECO:0000313" key="1">
    <source>
        <dbReference type="EMBL" id="CAG2058232.1"/>
    </source>
</evidence>
<name>A0ABN7NQW9_TIMPD</name>
<dbReference type="EMBL" id="CAJPIN010006875">
    <property type="protein sequence ID" value="CAG2058232.1"/>
    <property type="molecule type" value="Genomic_DNA"/>
</dbReference>
<accession>A0ABN7NQW9</accession>
<sequence>QISRKHKHGNFTITSRAAPIDFNNYYEIGHKGITGIGGKANTQENAVPKYLKCSVTIWLEALERHVIDITNIVRPGGGTLIVDLLADIDMMENQKPPFQKESCVSMYVLQLRTLPLIRFLHIQFKQRLPFTTPNMQGEFMAAIMKHLIKQKYIDPNLKRDIEDILPHILLSGNGALPLEAVETRNLKEDTFEELFKTILQLSRTKKREISLGKVYGGFEQKQVEALLGIHSLSVAGIT</sequence>
<gene>
    <name evidence="1" type="ORF">TPAB3V08_LOCUS5206</name>
</gene>
<reference evidence="1" key="1">
    <citation type="submission" date="2021-03" db="EMBL/GenBank/DDBJ databases">
        <authorList>
            <person name="Tran Van P."/>
        </authorList>
    </citation>
    <scope>NUCLEOTIDE SEQUENCE</scope>
</reference>
<organism evidence="1 2">
    <name type="scientific">Timema podura</name>
    <name type="common">Walking stick</name>
    <dbReference type="NCBI Taxonomy" id="61482"/>
    <lineage>
        <taxon>Eukaryota</taxon>
        <taxon>Metazoa</taxon>
        <taxon>Ecdysozoa</taxon>
        <taxon>Arthropoda</taxon>
        <taxon>Hexapoda</taxon>
        <taxon>Insecta</taxon>
        <taxon>Pterygota</taxon>
        <taxon>Neoptera</taxon>
        <taxon>Polyneoptera</taxon>
        <taxon>Phasmatodea</taxon>
        <taxon>Timematodea</taxon>
        <taxon>Timematoidea</taxon>
        <taxon>Timematidae</taxon>
        <taxon>Timema</taxon>
    </lineage>
</organism>
<proteinExistence type="predicted"/>
<evidence type="ECO:0000313" key="2">
    <source>
        <dbReference type="Proteomes" id="UP001153148"/>
    </source>
</evidence>
<feature type="non-terminal residue" evidence="1">
    <location>
        <position position="238"/>
    </location>
</feature>
<feature type="non-terminal residue" evidence="1">
    <location>
        <position position="1"/>
    </location>
</feature>
<dbReference type="Proteomes" id="UP001153148">
    <property type="component" value="Unassembled WGS sequence"/>
</dbReference>
<keyword evidence="2" id="KW-1185">Reference proteome</keyword>
<protein>
    <submittedName>
        <fullName evidence="1">Uncharacterized protein</fullName>
    </submittedName>
</protein>
<comment type="caution">
    <text evidence="1">The sequence shown here is derived from an EMBL/GenBank/DDBJ whole genome shotgun (WGS) entry which is preliminary data.</text>
</comment>